<evidence type="ECO:0000256" key="1">
    <source>
        <dbReference type="SAM" id="MobiDB-lite"/>
    </source>
</evidence>
<dbReference type="AlphaFoldDB" id="A0A8S2ETS4"/>
<evidence type="ECO:0000313" key="2">
    <source>
        <dbReference type="EMBL" id="CAF1238136.1"/>
    </source>
</evidence>
<feature type="compositionally biased region" description="Basic residues" evidence="1">
    <location>
        <begin position="159"/>
        <end position="171"/>
    </location>
</feature>
<accession>A0A8S2ETS4</accession>
<evidence type="ECO:0000313" key="4">
    <source>
        <dbReference type="Proteomes" id="UP000677228"/>
    </source>
</evidence>
<dbReference type="Proteomes" id="UP000677228">
    <property type="component" value="Unassembled WGS sequence"/>
</dbReference>
<dbReference type="EMBL" id="CAJOBA010037633">
    <property type="protein sequence ID" value="CAF4045741.1"/>
    <property type="molecule type" value="Genomic_DNA"/>
</dbReference>
<proteinExistence type="predicted"/>
<feature type="non-terminal residue" evidence="2">
    <location>
        <position position="294"/>
    </location>
</feature>
<sequence length="294" mass="32292">LIISYIMATGGIERSRRAAKPPAIYTPDDSFLCVMDAQNPTDHTCIHNSIIAKSSGKRVLAKHGNTLSEKIIIARGSESAMTKKAQVLSRVASQPLEEEASEDENDGNSGRRSGSGATMSTTTNNKFVTQKTSKRGFNFDDDDEEDEEETQTGTDHFARSRSVRKTVKRRSPGGAQNEESRSPVTSSASNGSSSAGSNYTTTVPNDVLRDLTSSIKGQISDLGRSMMSLARQTKELMKQKKLDYETDPNGTYLKELLFLPKLWCNEECFAKKSEDLADFMKHTGCILLRNCLDA</sequence>
<evidence type="ECO:0000313" key="3">
    <source>
        <dbReference type="EMBL" id="CAF4045741.1"/>
    </source>
</evidence>
<dbReference type="EMBL" id="CAJNOK010016085">
    <property type="protein sequence ID" value="CAF1238136.1"/>
    <property type="molecule type" value="Genomic_DNA"/>
</dbReference>
<feature type="compositionally biased region" description="Low complexity" evidence="1">
    <location>
        <begin position="186"/>
        <end position="198"/>
    </location>
</feature>
<organism evidence="2 4">
    <name type="scientific">Didymodactylos carnosus</name>
    <dbReference type="NCBI Taxonomy" id="1234261"/>
    <lineage>
        <taxon>Eukaryota</taxon>
        <taxon>Metazoa</taxon>
        <taxon>Spiralia</taxon>
        <taxon>Gnathifera</taxon>
        <taxon>Rotifera</taxon>
        <taxon>Eurotatoria</taxon>
        <taxon>Bdelloidea</taxon>
        <taxon>Philodinida</taxon>
        <taxon>Philodinidae</taxon>
        <taxon>Didymodactylos</taxon>
    </lineage>
</organism>
<comment type="caution">
    <text evidence="2">The sequence shown here is derived from an EMBL/GenBank/DDBJ whole genome shotgun (WGS) entry which is preliminary data.</text>
</comment>
<reference evidence="2" key="1">
    <citation type="submission" date="2021-02" db="EMBL/GenBank/DDBJ databases">
        <authorList>
            <person name="Nowell W R."/>
        </authorList>
    </citation>
    <scope>NUCLEOTIDE SEQUENCE</scope>
</reference>
<protein>
    <submittedName>
        <fullName evidence="2">Uncharacterized protein</fullName>
    </submittedName>
</protein>
<feature type="compositionally biased region" description="Acidic residues" evidence="1">
    <location>
        <begin position="139"/>
        <end position="150"/>
    </location>
</feature>
<name>A0A8S2ETS4_9BILA</name>
<feature type="compositionally biased region" description="Polar residues" evidence="1">
    <location>
        <begin position="117"/>
        <end position="131"/>
    </location>
</feature>
<feature type="compositionally biased region" description="Acidic residues" evidence="1">
    <location>
        <begin position="96"/>
        <end position="106"/>
    </location>
</feature>
<gene>
    <name evidence="2" type="ORF">OVA965_LOCUS25694</name>
    <name evidence="3" type="ORF">TMI583_LOCUS26425</name>
</gene>
<feature type="region of interest" description="Disordered" evidence="1">
    <location>
        <begin position="90"/>
        <end position="204"/>
    </location>
</feature>
<dbReference type="Proteomes" id="UP000682733">
    <property type="component" value="Unassembled WGS sequence"/>
</dbReference>